<organism evidence="1 2">
    <name type="scientific">Nocardioides bruguierae</name>
    <dbReference type="NCBI Taxonomy" id="2945102"/>
    <lineage>
        <taxon>Bacteria</taxon>
        <taxon>Bacillati</taxon>
        <taxon>Actinomycetota</taxon>
        <taxon>Actinomycetes</taxon>
        <taxon>Propionibacteriales</taxon>
        <taxon>Nocardioidaceae</taxon>
        <taxon>Nocardioides</taxon>
    </lineage>
</organism>
<dbReference type="AlphaFoldDB" id="A0A9X2IDR9"/>
<proteinExistence type="predicted"/>
<sequence length="52" mass="5864">MNADFLARQQIAARVDDAARRRRDHDLSRAQRFARRASRAAAAARADLSRAL</sequence>
<accession>A0A9X2IDR9</accession>
<reference evidence="1" key="1">
    <citation type="submission" date="2022-05" db="EMBL/GenBank/DDBJ databases">
        <authorList>
            <person name="Tuo L."/>
        </authorList>
    </citation>
    <scope>NUCLEOTIDE SEQUENCE</scope>
    <source>
        <strain evidence="1">BSK12Z-4</strain>
    </source>
</reference>
<comment type="caution">
    <text evidence="1">The sequence shown here is derived from an EMBL/GenBank/DDBJ whole genome shotgun (WGS) entry which is preliminary data.</text>
</comment>
<protein>
    <submittedName>
        <fullName evidence="1">Uncharacterized protein</fullName>
    </submittedName>
</protein>
<dbReference type="Proteomes" id="UP001139485">
    <property type="component" value="Unassembled WGS sequence"/>
</dbReference>
<dbReference type="RefSeq" id="WP_250826170.1">
    <property type="nucleotide sequence ID" value="NZ_JAMOIL010000002.1"/>
</dbReference>
<keyword evidence="2" id="KW-1185">Reference proteome</keyword>
<gene>
    <name evidence="1" type="ORF">M8330_03255</name>
</gene>
<dbReference type="EMBL" id="JAMOIL010000002">
    <property type="protein sequence ID" value="MCM0619313.1"/>
    <property type="molecule type" value="Genomic_DNA"/>
</dbReference>
<evidence type="ECO:0000313" key="1">
    <source>
        <dbReference type="EMBL" id="MCM0619313.1"/>
    </source>
</evidence>
<evidence type="ECO:0000313" key="2">
    <source>
        <dbReference type="Proteomes" id="UP001139485"/>
    </source>
</evidence>
<name>A0A9X2IDR9_9ACTN</name>